<dbReference type="PANTHER" id="PTHR33473">
    <property type="entry name" value="ATP-DEPENDENT CLP PROTEASE ADAPTER PROTEIN CLPS1, CHLOROPLASTIC"/>
    <property type="match status" value="1"/>
</dbReference>
<keyword evidence="4" id="KW-0645">Protease</keyword>
<dbReference type="InterPro" id="IPR022935">
    <property type="entry name" value="ClpS"/>
</dbReference>
<dbReference type="RefSeq" id="WP_106498628.1">
    <property type="nucleotide sequence ID" value="NZ_PXVC01000001.1"/>
</dbReference>
<evidence type="ECO:0000313" key="5">
    <source>
        <dbReference type="Proteomes" id="UP000240206"/>
    </source>
</evidence>
<dbReference type="NCBIfam" id="NF000671">
    <property type="entry name" value="PRK00033.1-4"/>
    <property type="match status" value="1"/>
</dbReference>
<dbReference type="STRING" id="1910958.BTM30_07765"/>
<evidence type="ECO:0000256" key="1">
    <source>
        <dbReference type="HAMAP-Rule" id="MF_00302"/>
    </source>
</evidence>
<dbReference type="Gene3D" id="3.30.1390.10">
    <property type="match status" value="1"/>
</dbReference>
<dbReference type="Pfam" id="PF02617">
    <property type="entry name" value="ClpS"/>
    <property type="match status" value="1"/>
</dbReference>
<sequence>MTNPHQASQTPEGNPGGVAVLDKAPERVRKPSPRYRVLLHNDPVNSMEYVVTTLRQVVPSLSEQDALAVMLEAHSTGVGLVIVCDIEPAEFYCESLKSKGLSSTIEPEE</sequence>
<keyword evidence="4" id="KW-0378">Hydrolase</keyword>
<dbReference type="EMBL" id="PXVC01000001">
    <property type="protein sequence ID" value="PSI02837.1"/>
    <property type="molecule type" value="Genomic_DNA"/>
</dbReference>
<dbReference type="GO" id="GO:0008233">
    <property type="term" value="F:peptidase activity"/>
    <property type="evidence" value="ECO:0007669"/>
    <property type="project" value="UniProtKB-KW"/>
</dbReference>
<feature type="domain" description="Adaptor protein ClpS core" evidence="3">
    <location>
        <begin position="30"/>
        <end position="100"/>
    </location>
</feature>
<comment type="caution">
    <text evidence="4">The sequence shown here is derived from an EMBL/GenBank/DDBJ whole genome shotgun (WGS) entry which is preliminary data.</text>
</comment>
<name>A0A2P7EI27_9SYNE</name>
<dbReference type="AlphaFoldDB" id="A0A2P7EI27"/>
<dbReference type="HAMAP" id="MF_00302">
    <property type="entry name" value="ClpS"/>
    <property type="match status" value="1"/>
</dbReference>
<dbReference type="Proteomes" id="UP000240206">
    <property type="component" value="Unassembled WGS sequence"/>
</dbReference>
<accession>A0A2P7EI27</accession>
<evidence type="ECO:0000256" key="2">
    <source>
        <dbReference type="SAM" id="MobiDB-lite"/>
    </source>
</evidence>
<dbReference type="SUPFAM" id="SSF54736">
    <property type="entry name" value="ClpS-like"/>
    <property type="match status" value="1"/>
</dbReference>
<feature type="compositionally biased region" description="Polar residues" evidence="2">
    <location>
        <begin position="1"/>
        <end position="12"/>
    </location>
</feature>
<dbReference type="InterPro" id="IPR003769">
    <property type="entry name" value="ClpS_core"/>
</dbReference>
<feature type="region of interest" description="Disordered" evidence="2">
    <location>
        <begin position="1"/>
        <end position="28"/>
    </location>
</feature>
<reference evidence="5" key="1">
    <citation type="submission" date="2018-03" db="EMBL/GenBank/DDBJ databases">
        <title>Ecological and genomic features of two cosmopolitan and abundant freshwater picocyanobacteria.</title>
        <authorList>
            <person name="Cabello-Yeves P.J."/>
            <person name="Picazo A."/>
            <person name="Camacho A."/>
            <person name="Callieri C."/>
            <person name="Rosselli R."/>
            <person name="Roda-Garcia J."/>
            <person name="Coutinho F.H."/>
            <person name="Rodriguez-Valera F."/>
        </authorList>
    </citation>
    <scope>NUCLEOTIDE SEQUENCE [LARGE SCALE GENOMIC DNA]</scope>
    <source>
        <strain evidence="5">Tous</strain>
    </source>
</reference>
<dbReference type="GO" id="GO:0006508">
    <property type="term" value="P:proteolysis"/>
    <property type="evidence" value="ECO:0007669"/>
    <property type="project" value="UniProtKB-UniRule"/>
</dbReference>
<organism evidence="4 5">
    <name type="scientific">Synechococcus lacustris str. Tous</name>
    <dbReference type="NCBI Taxonomy" id="1910958"/>
    <lineage>
        <taxon>Bacteria</taxon>
        <taxon>Bacillati</taxon>
        <taxon>Cyanobacteriota</taxon>
        <taxon>Cyanophyceae</taxon>
        <taxon>Synechococcales</taxon>
        <taxon>Synechococcaceae</taxon>
        <taxon>Synechococcus</taxon>
    </lineage>
</organism>
<comment type="function">
    <text evidence="1">Involved in the modulation of the specificity of the ClpAP-mediated ATP-dependent protein degradation.</text>
</comment>
<dbReference type="PANTHER" id="PTHR33473:SF19">
    <property type="entry name" value="ATP-DEPENDENT CLP PROTEASE ADAPTER PROTEIN CLPS"/>
    <property type="match status" value="1"/>
</dbReference>
<protein>
    <recommendedName>
        <fullName evidence="1">ATP-dependent Clp protease adapter protein ClpS</fullName>
    </recommendedName>
</protein>
<dbReference type="InterPro" id="IPR014719">
    <property type="entry name" value="Ribosomal_bL12_C/ClpS-like"/>
</dbReference>
<comment type="subunit">
    <text evidence="1">Binds to the N-terminal domain of the chaperone ClpA.</text>
</comment>
<keyword evidence="5" id="KW-1185">Reference proteome</keyword>
<proteinExistence type="inferred from homology"/>
<comment type="similarity">
    <text evidence="1">Belongs to the ClpS family.</text>
</comment>
<dbReference type="GO" id="GO:0030163">
    <property type="term" value="P:protein catabolic process"/>
    <property type="evidence" value="ECO:0007669"/>
    <property type="project" value="InterPro"/>
</dbReference>
<evidence type="ECO:0000259" key="3">
    <source>
        <dbReference type="Pfam" id="PF02617"/>
    </source>
</evidence>
<evidence type="ECO:0000313" key="4">
    <source>
        <dbReference type="EMBL" id="PSI02837.1"/>
    </source>
</evidence>
<gene>
    <name evidence="1" type="primary">clpS</name>
    <name evidence="4" type="ORF">C7K08_00115</name>
</gene>